<protein>
    <submittedName>
        <fullName evidence="1">Uncharacterized protein</fullName>
    </submittedName>
</protein>
<proteinExistence type="predicted"/>
<sequence length="283" mass="32515">MFQKHYDGILQVQKQPETKKSIFIPVFRATLSHLPLSYPQKQKDNLMRKHITVRQAFFLALASAALALWGCEQVEEDVAPVSFTNFKLNDDLLYVYNDQDSRVWSAVNDTVEVYEKITYSQPVHGEIYPNYANDSEKIMGYKPKPGYVGLDSLTYEVCNGGTCKTAKIKLVVDNRPDFTNCTFQLGADSIITTVNKPSKGVRLFLNDSICKGTYNFGTKYWHPENGVIKTVDYFEGEKNILYVYYPNKNFRGEDSFTYRVYPNGWDGENANYYQEVKVKIVVK</sequence>
<gene>
    <name evidence="1" type="ORF">SAMN06296052_10820</name>
</gene>
<dbReference type="Gene3D" id="2.60.40.3440">
    <property type="match status" value="1"/>
</dbReference>
<evidence type="ECO:0000313" key="2">
    <source>
        <dbReference type="Proteomes" id="UP000198432"/>
    </source>
</evidence>
<accession>A0A239F6X0</accession>
<dbReference type="AlphaFoldDB" id="A0A239F6X0"/>
<evidence type="ECO:0000313" key="1">
    <source>
        <dbReference type="EMBL" id="SNS52043.1"/>
    </source>
</evidence>
<dbReference type="EMBL" id="FZOQ01000008">
    <property type="protein sequence ID" value="SNS52043.1"/>
    <property type="molecule type" value="Genomic_DNA"/>
</dbReference>
<dbReference type="OrthoDB" id="9805017at2"/>
<organism evidence="1 2">
    <name type="scientific">Pontibacter ummariensis</name>
    <dbReference type="NCBI Taxonomy" id="1610492"/>
    <lineage>
        <taxon>Bacteria</taxon>
        <taxon>Pseudomonadati</taxon>
        <taxon>Bacteroidota</taxon>
        <taxon>Cytophagia</taxon>
        <taxon>Cytophagales</taxon>
        <taxon>Hymenobacteraceae</taxon>
        <taxon>Pontibacter</taxon>
    </lineage>
</organism>
<name>A0A239F6X0_9BACT</name>
<keyword evidence="2" id="KW-1185">Reference proteome</keyword>
<dbReference type="Proteomes" id="UP000198432">
    <property type="component" value="Unassembled WGS sequence"/>
</dbReference>
<reference evidence="2" key="1">
    <citation type="submission" date="2017-06" db="EMBL/GenBank/DDBJ databases">
        <authorList>
            <person name="Varghese N."/>
            <person name="Submissions S."/>
        </authorList>
    </citation>
    <scope>NUCLEOTIDE SEQUENCE [LARGE SCALE GENOMIC DNA]</scope>
    <source>
        <strain evidence="2">NKM1</strain>
    </source>
</reference>
<dbReference type="RefSeq" id="WP_089319101.1">
    <property type="nucleotide sequence ID" value="NZ_FZOQ01000008.1"/>
</dbReference>